<dbReference type="EMBL" id="JAFBFC010000004">
    <property type="protein sequence ID" value="MBM7703595.1"/>
    <property type="molecule type" value="Genomic_DNA"/>
</dbReference>
<dbReference type="RefSeq" id="WP_205187561.1">
    <property type="nucleotide sequence ID" value="NZ_JAFBFC010000004.1"/>
</dbReference>
<protein>
    <recommendedName>
        <fullName evidence="3">DUF3219 family protein</fullName>
    </recommendedName>
</protein>
<dbReference type="SUPFAM" id="SSF159173">
    <property type="entry name" value="YkvR-like"/>
    <property type="match status" value="1"/>
</dbReference>
<comment type="caution">
    <text evidence="1">The sequence shown here is derived from an EMBL/GenBank/DDBJ whole genome shotgun (WGS) entry which is preliminary data.</text>
</comment>
<organism evidence="1 2">
    <name type="scientific">Priestia iocasae</name>
    <dbReference type="NCBI Taxonomy" id="2291674"/>
    <lineage>
        <taxon>Bacteria</taxon>
        <taxon>Bacillati</taxon>
        <taxon>Bacillota</taxon>
        <taxon>Bacilli</taxon>
        <taxon>Bacillales</taxon>
        <taxon>Bacillaceae</taxon>
        <taxon>Priestia</taxon>
    </lineage>
</organism>
<proteinExistence type="predicted"/>
<dbReference type="Pfam" id="PF11514">
    <property type="entry name" value="DUF3219"/>
    <property type="match status" value="1"/>
</dbReference>
<sequence length="100" mass="11730">MVSEVRINDVFIPVEAYEEEVVMSKQTKRPLRQVMLEFKVKSEDYHEITTLLYNEVVNIHVPAKNVTFTGKINEYSTSITNLYKANQVGDFKIRYVELEK</sequence>
<dbReference type="InterPro" id="IPR023105">
    <property type="entry name" value="YkvR-like_sf"/>
</dbReference>
<evidence type="ECO:0008006" key="3">
    <source>
        <dbReference type="Google" id="ProtNLM"/>
    </source>
</evidence>
<evidence type="ECO:0000313" key="2">
    <source>
        <dbReference type="Proteomes" id="UP000809829"/>
    </source>
</evidence>
<evidence type="ECO:0000313" key="1">
    <source>
        <dbReference type="EMBL" id="MBM7703595.1"/>
    </source>
</evidence>
<gene>
    <name evidence="1" type="ORF">JOC83_002444</name>
</gene>
<name>A0ABS2QW20_9BACI</name>
<reference evidence="1 2" key="1">
    <citation type="submission" date="2021-01" db="EMBL/GenBank/DDBJ databases">
        <title>Genomic Encyclopedia of Type Strains, Phase IV (KMG-IV): sequencing the most valuable type-strain genomes for metagenomic binning, comparative biology and taxonomic classification.</title>
        <authorList>
            <person name="Goeker M."/>
        </authorList>
    </citation>
    <scope>NUCLEOTIDE SEQUENCE [LARGE SCALE GENOMIC DNA]</scope>
    <source>
        <strain evidence="1 2">DSM 104297</strain>
    </source>
</reference>
<dbReference type="Gene3D" id="2.40.30.80">
    <property type="entry name" value="YkvR-like"/>
    <property type="match status" value="1"/>
</dbReference>
<dbReference type="InterPro" id="IPR021596">
    <property type="entry name" value="DUF3219"/>
</dbReference>
<keyword evidence="2" id="KW-1185">Reference proteome</keyword>
<accession>A0ABS2QW20</accession>
<dbReference type="Proteomes" id="UP000809829">
    <property type="component" value="Unassembled WGS sequence"/>
</dbReference>